<keyword evidence="4" id="KW-1185">Reference proteome</keyword>
<gene>
    <name evidence="3" type="ORF">C8A01DRAFT_40855</name>
</gene>
<dbReference type="Proteomes" id="UP001303115">
    <property type="component" value="Unassembled WGS sequence"/>
</dbReference>
<evidence type="ECO:0000313" key="3">
    <source>
        <dbReference type="EMBL" id="KAK4032713.1"/>
    </source>
</evidence>
<feature type="chain" id="PRO_5043052338" evidence="2">
    <location>
        <begin position="19"/>
        <end position="184"/>
    </location>
</feature>
<organism evidence="3 4">
    <name type="scientific">Parachaetomium inaequale</name>
    <dbReference type="NCBI Taxonomy" id="2588326"/>
    <lineage>
        <taxon>Eukaryota</taxon>
        <taxon>Fungi</taxon>
        <taxon>Dikarya</taxon>
        <taxon>Ascomycota</taxon>
        <taxon>Pezizomycotina</taxon>
        <taxon>Sordariomycetes</taxon>
        <taxon>Sordariomycetidae</taxon>
        <taxon>Sordariales</taxon>
        <taxon>Chaetomiaceae</taxon>
        <taxon>Parachaetomium</taxon>
    </lineage>
</organism>
<reference evidence="4" key="1">
    <citation type="journal article" date="2023" name="Mol. Phylogenet. Evol.">
        <title>Genome-scale phylogeny and comparative genomics of the fungal order Sordariales.</title>
        <authorList>
            <person name="Hensen N."/>
            <person name="Bonometti L."/>
            <person name="Westerberg I."/>
            <person name="Brannstrom I.O."/>
            <person name="Guillou S."/>
            <person name="Cros-Aarteil S."/>
            <person name="Calhoun S."/>
            <person name="Haridas S."/>
            <person name="Kuo A."/>
            <person name="Mondo S."/>
            <person name="Pangilinan J."/>
            <person name="Riley R."/>
            <person name="LaButti K."/>
            <person name="Andreopoulos B."/>
            <person name="Lipzen A."/>
            <person name="Chen C."/>
            <person name="Yan M."/>
            <person name="Daum C."/>
            <person name="Ng V."/>
            <person name="Clum A."/>
            <person name="Steindorff A."/>
            <person name="Ohm R.A."/>
            <person name="Martin F."/>
            <person name="Silar P."/>
            <person name="Natvig D.O."/>
            <person name="Lalanne C."/>
            <person name="Gautier V."/>
            <person name="Ament-Velasquez S.L."/>
            <person name="Kruys A."/>
            <person name="Hutchinson M.I."/>
            <person name="Powell A.J."/>
            <person name="Barry K."/>
            <person name="Miller A.N."/>
            <person name="Grigoriev I.V."/>
            <person name="Debuchy R."/>
            <person name="Gladieux P."/>
            <person name="Hiltunen Thoren M."/>
            <person name="Johannesson H."/>
        </authorList>
    </citation>
    <scope>NUCLEOTIDE SEQUENCE [LARGE SCALE GENOMIC DNA]</scope>
    <source>
        <strain evidence="4">CBS 284.82</strain>
    </source>
</reference>
<comment type="caution">
    <text evidence="3">The sequence shown here is derived from an EMBL/GenBank/DDBJ whole genome shotgun (WGS) entry which is preliminary data.</text>
</comment>
<evidence type="ECO:0000256" key="2">
    <source>
        <dbReference type="SAM" id="SignalP"/>
    </source>
</evidence>
<name>A0AAN6SMG9_9PEZI</name>
<evidence type="ECO:0000256" key="1">
    <source>
        <dbReference type="SAM" id="MobiDB-lite"/>
    </source>
</evidence>
<dbReference type="EMBL" id="MU854582">
    <property type="protein sequence ID" value="KAK4032713.1"/>
    <property type="molecule type" value="Genomic_DNA"/>
</dbReference>
<proteinExistence type="predicted"/>
<evidence type="ECO:0000313" key="4">
    <source>
        <dbReference type="Proteomes" id="UP001303115"/>
    </source>
</evidence>
<sequence>MKTAVIAAALAFAIGASATVKIEHGTDGSFKAISVPTVPDTLATPLKKLARSAGCSSCRDRCLKAVISASNATPEFCTSFLAATYTAPADFAPIQTQCAGAASRVSSACSCFVKPTPSPSTTSTSSTETSSTSSATPIIPSCSPPGGHCTLDTFIQDCCSPDGSGSGMGCYFATGDPQNGVCFW</sequence>
<protein>
    <submittedName>
        <fullName evidence="3">Uncharacterized protein</fullName>
    </submittedName>
</protein>
<feature type="signal peptide" evidence="2">
    <location>
        <begin position="1"/>
        <end position="18"/>
    </location>
</feature>
<feature type="region of interest" description="Disordered" evidence="1">
    <location>
        <begin position="115"/>
        <end position="139"/>
    </location>
</feature>
<accession>A0AAN6SMG9</accession>
<feature type="compositionally biased region" description="Low complexity" evidence="1">
    <location>
        <begin position="119"/>
        <end position="139"/>
    </location>
</feature>
<keyword evidence="2" id="KW-0732">Signal</keyword>
<dbReference type="AlphaFoldDB" id="A0AAN6SMG9"/>